<feature type="compositionally biased region" description="Basic and acidic residues" evidence="9">
    <location>
        <begin position="1305"/>
        <end position="1315"/>
    </location>
</feature>
<keyword evidence="12" id="KW-1185">Reference proteome</keyword>
<feature type="compositionally biased region" description="Polar residues" evidence="9">
    <location>
        <begin position="1041"/>
        <end position="1052"/>
    </location>
</feature>
<feature type="compositionally biased region" description="Low complexity" evidence="9">
    <location>
        <begin position="1356"/>
        <end position="1366"/>
    </location>
</feature>
<keyword evidence="6" id="KW-0067">ATP-binding</keyword>
<dbReference type="EMBL" id="CENE01000054">
    <property type="protein sequence ID" value="CEQ43163.1"/>
    <property type="molecule type" value="Genomic_DNA"/>
</dbReference>
<feature type="compositionally biased region" description="Polar residues" evidence="9">
    <location>
        <begin position="1346"/>
        <end position="1355"/>
    </location>
</feature>
<dbReference type="GO" id="GO:0005634">
    <property type="term" value="C:nucleus"/>
    <property type="evidence" value="ECO:0007669"/>
    <property type="project" value="TreeGrafter"/>
</dbReference>
<sequence>MPPLTSSPTSLAAPLPPTSSSSTTSPPRSPRLRHGALAPAAGGSGSTNSSGSGTGRGRRISQSRGSVQSRRSAASLGLGVQFAAMNELTSSFNHVNGNGSGGSPSPSPSRAYSPPPPMSPTAQSHSRRSSLTFAPLPTPSNTSPAATTSTPAPSGTASRIPSRRPSLTHLASFLSGIEHHTRVRSPGGRGVSRSASRSQSRAGGRRGGTRGTSYRVNSDGSELEEEPSEAEEDAEEESDYEGGFMFGAPSYGSGRRRRTGTASSRASSIRSRRSSISRVEGDGGSPHPLLHELVRENTTGGVAPADAGKASSVWEETFETYKPSVLTTPTTPRIVRPPQPTFPDEEPFLDTSAPNSPIPRRSRTYDSLAPGGHDLSTVEVFEEGERIGVDVWLEGRGGWVRDCFAGRAERDGKAPGNGLDGPKQLEVERRLGEGTYAIVYLVREVLYDPDPTDDDILSPIDPFASFEFGDSPSTTGTSRPRLHSWASDVYLPPSEPTYGRYYALKCLCKKDLTDELIEVQRGEAVLHRALPQHENIVQLYGAYETDDWLFLVLEYVPGNDLFFWLLESQQTGTDHLYSRAASPSVEFEQRHSFDFDEDPDEGALSRTVTADTPAHLLMDQTPPSPSLLSSAVGNSLLSRKRLRLISRMFGQMCAAVQACHDVGIAHRDIKPENFIVVDGKGDKRSKAVEGAMKASAGRVVVKITDWGLGTMEDMCEDFDCGSKPYMAYGKLAELSTSLRRLGRTDASPPRTECRNNLRPTYDPRQADVWSLGLVLLNLLYHRNPWADPSLNDPDFAEYVDDPVGFLKERFEGIGDEVASFLADRVFCDVLEVVEGKQRTRVTAGEFGKWASKLVMMMGEDSQSGHHPPLLTNESAYSAFDFSPVTNMAVHIPSALPPTASLLSQFAPSTVKPSSSLFDDLPADLRTELPNVPEEPELAPKPMPAYITSPSALSEDDSLPSPTFSSPQLSAAAPTSPESLYSPLPSAAASPDRTFTAEISLPPAPLAYPWSSTADSTANSTPQVAPPSAISLLAARRPSLVEAQQDSAGSYASTLRGGSEAGEDKFDEPEDPVEGEVKSGGETTEGADKARTKRRKRGARKEKRAARQANSEPSSPPALSHLGSSSKLGTLPETPGRAAVLEDLAAASQELARELSSARSHSSSRSARTRPVPSSRSHGTQSASAIQSAFSSSSDASAPKKGGGMFGRLRTLVNEGNPDLEAFKRRIDERNASIGAKADTYSAPAKMQGGRRPGGAGTGGPGTPYSSRGSVGTASWGSSWSGIEGGDEAPHGRGGKDSDPWSSASSRRERLNDRRQRTNGGGSGGGDFSSSAGSSSTRANGAALSAFDSSRNHTPLSSFSSVGSTSSDIAVGTSTGSMATVRARPDNWRAASTSPHSARPYSSSRSKGAAPLSPQPKLKDAATDTSDLGSPLPSPPPPLAGPTSSMSTRSMSALSSTSTATLDASAPAPALAPAPPMRLSPSPVSPAPASPHGQGKTNKLAKMLNSISVFNRAQAPSQGGERQG</sequence>
<feature type="compositionally biased region" description="Low complexity" evidence="9">
    <location>
        <begin position="1181"/>
        <end position="1196"/>
    </location>
</feature>
<keyword evidence="3" id="KW-0808">Transferase</keyword>
<feature type="compositionally biased region" description="Acidic residues" evidence="9">
    <location>
        <begin position="221"/>
        <end position="240"/>
    </location>
</feature>
<name>A0A0D6ETL4_SPOSA</name>
<organism evidence="11 12">
    <name type="scientific">Sporidiobolus salmonicolor</name>
    <name type="common">Yeast-like fungus</name>
    <name type="synonym">Sporobolomyces salmonicolor</name>
    <dbReference type="NCBI Taxonomy" id="5005"/>
    <lineage>
        <taxon>Eukaryota</taxon>
        <taxon>Fungi</taxon>
        <taxon>Dikarya</taxon>
        <taxon>Basidiomycota</taxon>
        <taxon>Pucciniomycotina</taxon>
        <taxon>Microbotryomycetes</taxon>
        <taxon>Sporidiobolales</taxon>
        <taxon>Sporidiobolaceae</taxon>
        <taxon>Sporobolomyces</taxon>
    </lineage>
</organism>
<protein>
    <recommendedName>
        <fullName evidence="1">non-specific serine/threonine protein kinase</fullName>
        <ecNumber evidence="1">2.7.11.1</ecNumber>
    </recommendedName>
</protein>
<evidence type="ECO:0000256" key="1">
    <source>
        <dbReference type="ARBA" id="ARBA00012513"/>
    </source>
</evidence>
<evidence type="ECO:0000256" key="9">
    <source>
        <dbReference type="SAM" id="MobiDB-lite"/>
    </source>
</evidence>
<feature type="compositionally biased region" description="Low complexity" evidence="9">
    <location>
        <begin position="35"/>
        <end position="51"/>
    </location>
</feature>
<reference evidence="12" key="1">
    <citation type="submission" date="2015-02" db="EMBL/GenBank/DDBJ databases">
        <authorList>
            <person name="Gon?alves P."/>
        </authorList>
    </citation>
    <scope>NUCLEOTIDE SEQUENCE [LARGE SCALE GENOMIC DNA]</scope>
</reference>
<evidence type="ECO:0000256" key="6">
    <source>
        <dbReference type="ARBA" id="ARBA00022840"/>
    </source>
</evidence>
<dbReference type="InterPro" id="IPR008271">
    <property type="entry name" value="Ser/Thr_kinase_AS"/>
</dbReference>
<evidence type="ECO:0000256" key="4">
    <source>
        <dbReference type="ARBA" id="ARBA00022741"/>
    </source>
</evidence>
<feature type="compositionally biased region" description="Polar residues" evidence="9">
    <location>
        <begin position="1504"/>
        <end position="1516"/>
    </location>
</feature>
<feature type="region of interest" description="Disordered" evidence="9">
    <location>
        <begin position="1040"/>
        <end position="1217"/>
    </location>
</feature>
<evidence type="ECO:0000259" key="10">
    <source>
        <dbReference type="PROSITE" id="PS50011"/>
    </source>
</evidence>
<evidence type="ECO:0000256" key="3">
    <source>
        <dbReference type="ARBA" id="ARBA00022679"/>
    </source>
</evidence>
<feature type="region of interest" description="Disordered" evidence="9">
    <location>
        <begin position="931"/>
        <end position="988"/>
    </location>
</feature>
<feature type="compositionally biased region" description="Polar residues" evidence="9">
    <location>
        <begin position="1171"/>
        <end position="1180"/>
    </location>
</feature>
<evidence type="ECO:0000256" key="2">
    <source>
        <dbReference type="ARBA" id="ARBA00022527"/>
    </source>
</evidence>
<dbReference type="PANTHER" id="PTHR24343">
    <property type="entry name" value="SERINE/THREONINE KINASE"/>
    <property type="match status" value="1"/>
</dbReference>
<evidence type="ECO:0000313" key="12">
    <source>
        <dbReference type="Proteomes" id="UP000243876"/>
    </source>
</evidence>
<dbReference type="GO" id="GO:0005737">
    <property type="term" value="C:cytoplasm"/>
    <property type="evidence" value="ECO:0007669"/>
    <property type="project" value="TreeGrafter"/>
</dbReference>
<feature type="compositionally biased region" description="Acidic residues" evidence="9">
    <location>
        <begin position="1064"/>
        <end position="1073"/>
    </location>
</feature>
<feature type="compositionally biased region" description="Low complexity" evidence="9">
    <location>
        <begin position="191"/>
        <end position="202"/>
    </location>
</feature>
<dbReference type="SMART" id="SM00220">
    <property type="entry name" value="S_TKc"/>
    <property type="match status" value="1"/>
</dbReference>
<keyword evidence="5" id="KW-0418">Kinase</keyword>
<comment type="catalytic activity">
    <reaction evidence="8">
        <text>L-seryl-[protein] + ATP = O-phospho-L-seryl-[protein] + ADP + H(+)</text>
        <dbReference type="Rhea" id="RHEA:17989"/>
        <dbReference type="Rhea" id="RHEA-COMP:9863"/>
        <dbReference type="Rhea" id="RHEA-COMP:11604"/>
        <dbReference type="ChEBI" id="CHEBI:15378"/>
        <dbReference type="ChEBI" id="CHEBI:29999"/>
        <dbReference type="ChEBI" id="CHEBI:30616"/>
        <dbReference type="ChEBI" id="CHEBI:83421"/>
        <dbReference type="ChEBI" id="CHEBI:456216"/>
        <dbReference type="EC" id="2.7.11.1"/>
    </reaction>
</comment>
<comment type="catalytic activity">
    <reaction evidence="7">
        <text>L-threonyl-[protein] + ATP = O-phospho-L-threonyl-[protein] + ADP + H(+)</text>
        <dbReference type="Rhea" id="RHEA:46608"/>
        <dbReference type="Rhea" id="RHEA-COMP:11060"/>
        <dbReference type="Rhea" id="RHEA-COMP:11605"/>
        <dbReference type="ChEBI" id="CHEBI:15378"/>
        <dbReference type="ChEBI" id="CHEBI:30013"/>
        <dbReference type="ChEBI" id="CHEBI:30616"/>
        <dbReference type="ChEBI" id="CHEBI:61977"/>
        <dbReference type="ChEBI" id="CHEBI:456216"/>
        <dbReference type="EC" id="2.7.11.1"/>
    </reaction>
</comment>
<evidence type="ECO:0000256" key="5">
    <source>
        <dbReference type="ARBA" id="ARBA00022777"/>
    </source>
</evidence>
<feature type="region of interest" description="Disordered" evidence="9">
    <location>
        <begin position="1230"/>
        <end position="1523"/>
    </location>
</feature>
<feature type="domain" description="Protein kinase" evidence="10">
    <location>
        <begin position="425"/>
        <end position="869"/>
    </location>
</feature>
<feature type="compositionally biased region" description="Low complexity" evidence="9">
    <location>
        <begin position="1262"/>
        <end position="1281"/>
    </location>
</feature>
<dbReference type="EC" id="2.7.11.1" evidence="1"/>
<feature type="region of interest" description="Disordered" evidence="9">
    <location>
        <begin position="91"/>
        <end position="288"/>
    </location>
</feature>
<feature type="compositionally biased region" description="Low complexity" evidence="9">
    <location>
        <begin position="973"/>
        <end position="988"/>
    </location>
</feature>
<dbReference type="PANTHER" id="PTHR24343:SF449">
    <property type="entry name" value="SERINE_THREONINE PROTEIN KINASE"/>
    <property type="match status" value="1"/>
</dbReference>
<dbReference type="PROSITE" id="PS00108">
    <property type="entry name" value="PROTEIN_KINASE_ST"/>
    <property type="match status" value="1"/>
</dbReference>
<feature type="compositionally biased region" description="Basic residues" evidence="9">
    <location>
        <begin position="1090"/>
        <end position="1105"/>
    </location>
</feature>
<accession>A0A0D6ETL4</accession>
<dbReference type="GO" id="GO:0004674">
    <property type="term" value="F:protein serine/threonine kinase activity"/>
    <property type="evidence" value="ECO:0007669"/>
    <property type="project" value="UniProtKB-KW"/>
</dbReference>
<feature type="compositionally biased region" description="Low complexity" evidence="9">
    <location>
        <begin position="62"/>
        <end position="74"/>
    </location>
</feature>
<evidence type="ECO:0000256" key="8">
    <source>
        <dbReference type="ARBA" id="ARBA00048679"/>
    </source>
</evidence>
<keyword evidence="2" id="KW-0723">Serine/threonine-protein kinase</keyword>
<dbReference type="Gene3D" id="1.10.510.10">
    <property type="entry name" value="Transferase(Phosphotransferase) domain 1"/>
    <property type="match status" value="1"/>
</dbReference>
<feature type="compositionally biased region" description="Low complexity" evidence="9">
    <location>
        <begin position="260"/>
        <end position="269"/>
    </location>
</feature>
<feature type="compositionally biased region" description="Polar residues" evidence="9">
    <location>
        <begin position="121"/>
        <end position="132"/>
    </location>
</feature>
<dbReference type="InterPro" id="IPR000719">
    <property type="entry name" value="Prot_kinase_dom"/>
</dbReference>
<feature type="compositionally biased region" description="Pro residues" evidence="9">
    <location>
        <begin position="1469"/>
        <end position="1488"/>
    </location>
</feature>
<gene>
    <name evidence="11" type="primary">SPOSA6832_05055</name>
</gene>
<feature type="compositionally biased region" description="Low complexity" evidence="9">
    <location>
        <begin position="1153"/>
        <end position="1169"/>
    </location>
</feature>
<evidence type="ECO:0000313" key="11">
    <source>
        <dbReference type="EMBL" id="CEQ43163.1"/>
    </source>
</evidence>
<feature type="compositionally biased region" description="Low complexity" evidence="9">
    <location>
        <begin position="139"/>
        <end position="158"/>
    </location>
</feature>
<feature type="compositionally biased region" description="Gly residues" evidence="9">
    <location>
        <begin position="1250"/>
        <end position="1261"/>
    </location>
</feature>
<dbReference type="SUPFAM" id="SSF56112">
    <property type="entry name" value="Protein kinase-like (PK-like)"/>
    <property type="match status" value="1"/>
</dbReference>
<keyword evidence="4" id="KW-0547">Nucleotide-binding</keyword>
<feature type="compositionally biased region" description="Polar residues" evidence="9">
    <location>
        <begin position="959"/>
        <end position="968"/>
    </location>
</feature>
<feature type="region of interest" description="Disordered" evidence="9">
    <location>
        <begin position="1"/>
        <end position="74"/>
    </location>
</feature>
<dbReference type="OrthoDB" id="541276at2759"/>
<dbReference type="GO" id="GO:0005524">
    <property type="term" value="F:ATP binding"/>
    <property type="evidence" value="ECO:0007669"/>
    <property type="project" value="UniProtKB-KW"/>
</dbReference>
<dbReference type="InterPro" id="IPR011009">
    <property type="entry name" value="Kinase-like_dom_sf"/>
</dbReference>
<dbReference type="Proteomes" id="UP000243876">
    <property type="component" value="Unassembled WGS sequence"/>
</dbReference>
<feature type="compositionally biased region" description="Basic and acidic residues" evidence="9">
    <location>
        <begin position="1287"/>
        <end position="1298"/>
    </location>
</feature>
<feature type="compositionally biased region" description="Low complexity" evidence="9">
    <location>
        <begin position="1"/>
        <end position="26"/>
    </location>
</feature>
<feature type="compositionally biased region" description="Low complexity" evidence="9">
    <location>
        <begin position="1440"/>
        <end position="1468"/>
    </location>
</feature>
<dbReference type="Pfam" id="PF00069">
    <property type="entry name" value="Pkinase"/>
    <property type="match status" value="2"/>
</dbReference>
<evidence type="ECO:0000256" key="7">
    <source>
        <dbReference type="ARBA" id="ARBA00047899"/>
    </source>
</evidence>
<feature type="compositionally biased region" description="Polar residues" evidence="9">
    <location>
        <begin position="1389"/>
        <end position="1405"/>
    </location>
</feature>
<dbReference type="PROSITE" id="PS50011">
    <property type="entry name" value="PROTEIN_KINASE_DOM"/>
    <property type="match status" value="1"/>
</dbReference>
<feature type="region of interest" description="Disordered" evidence="9">
    <location>
        <begin position="329"/>
        <end position="360"/>
    </location>
</feature>
<proteinExistence type="predicted"/>
<dbReference type="Gene3D" id="3.30.200.20">
    <property type="entry name" value="Phosphorylase Kinase, domain 1"/>
    <property type="match status" value="1"/>
</dbReference>